<feature type="compositionally biased region" description="Basic and acidic residues" evidence="1">
    <location>
        <begin position="119"/>
        <end position="137"/>
    </location>
</feature>
<accession>A0AA89BCU1</accession>
<evidence type="ECO:0000313" key="3">
    <source>
        <dbReference type="Proteomes" id="UP001188597"/>
    </source>
</evidence>
<evidence type="ECO:0000256" key="1">
    <source>
        <dbReference type="SAM" id="MobiDB-lite"/>
    </source>
</evidence>
<dbReference type="Gene3D" id="2.40.70.10">
    <property type="entry name" value="Acid Proteases"/>
    <property type="match status" value="1"/>
</dbReference>
<gene>
    <name evidence="2" type="ORF">RJ639_029364</name>
</gene>
<keyword evidence="3" id="KW-1185">Reference proteome</keyword>
<evidence type="ECO:0000313" key="2">
    <source>
        <dbReference type="EMBL" id="KAK3038564.1"/>
    </source>
</evidence>
<proteinExistence type="predicted"/>
<dbReference type="AlphaFoldDB" id="A0AA89BCU1"/>
<organism evidence="2 3">
    <name type="scientific">Escallonia herrerae</name>
    <dbReference type="NCBI Taxonomy" id="1293975"/>
    <lineage>
        <taxon>Eukaryota</taxon>
        <taxon>Viridiplantae</taxon>
        <taxon>Streptophyta</taxon>
        <taxon>Embryophyta</taxon>
        <taxon>Tracheophyta</taxon>
        <taxon>Spermatophyta</taxon>
        <taxon>Magnoliopsida</taxon>
        <taxon>eudicotyledons</taxon>
        <taxon>Gunneridae</taxon>
        <taxon>Pentapetalae</taxon>
        <taxon>asterids</taxon>
        <taxon>campanulids</taxon>
        <taxon>Escalloniales</taxon>
        <taxon>Escalloniaceae</taxon>
        <taxon>Escallonia</taxon>
    </lineage>
</organism>
<dbReference type="InterPro" id="IPR021109">
    <property type="entry name" value="Peptidase_aspartic_dom_sf"/>
</dbReference>
<dbReference type="Proteomes" id="UP001188597">
    <property type="component" value="Unassembled WGS sequence"/>
</dbReference>
<feature type="region of interest" description="Disordered" evidence="1">
    <location>
        <begin position="119"/>
        <end position="181"/>
    </location>
</feature>
<dbReference type="EMBL" id="JAVXUP010000094">
    <property type="protein sequence ID" value="KAK3038564.1"/>
    <property type="molecule type" value="Genomic_DNA"/>
</dbReference>
<name>A0AA89BCU1_9ASTE</name>
<feature type="compositionally biased region" description="Basic and acidic residues" evidence="1">
    <location>
        <begin position="166"/>
        <end position="176"/>
    </location>
</feature>
<feature type="compositionally biased region" description="Basic residues" evidence="1">
    <location>
        <begin position="156"/>
        <end position="165"/>
    </location>
</feature>
<protein>
    <submittedName>
        <fullName evidence="2">Uncharacterized protein</fullName>
    </submittedName>
</protein>
<sequence length="322" mass="36880">MYVIIRWKVEFWHMAEQGEGLEQYNRGCQSTHEEPARGTWRALAAAVASQVELVFNRLDDLEVNSRLAVLEKKVDVFAEELDDLIEEKWVTTELSRRKPHDLASGMAIVERLEDFKQGERRRSLRHERAKDGGDGRSKRGSPKATDDERSGDEGRRRHHKGKKKHEGSCKQGDSRDHKAHGRPRGGCFYCAGPRYERYCPDKEVVKNVDLRIDGWTGKVDFNIIDMDELGVVLGMDFMEKSSATLNPYCGVMMMAEWMIPLVFKDGTDARKGITVLQLDKRLTLCYSERQIGPRTCAVNMLTKTVMTKKFKHCLSLIRLLSC</sequence>
<comment type="caution">
    <text evidence="2">The sequence shown here is derived from an EMBL/GenBank/DDBJ whole genome shotgun (WGS) entry which is preliminary data.</text>
</comment>
<feature type="compositionally biased region" description="Basic and acidic residues" evidence="1">
    <location>
        <begin position="144"/>
        <end position="155"/>
    </location>
</feature>
<reference evidence="2" key="1">
    <citation type="submission" date="2022-12" db="EMBL/GenBank/DDBJ databases">
        <title>Draft genome assemblies for two species of Escallonia (Escalloniales).</title>
        <authorList>
            <person name="Chanderbali A."/>
            <person name="Dervinis C."/>
            <person name="Anghel I."/>
            <person name="Soltis D."/>
            <person name="Soltis P."/>
            <person name="Zapata F."/>
        </authorList>
    </citation>
    <scope>NUCLEOTIDE SEQUENCE</scope>
    <source>
        <strain evidence="2">UCBG64.0493</strain>
        <tissue evidence="2">Leaf</tissue>
    </source>
</reference>